<dbReference type="GO" id="GO:0016020">
    <property type="term" value="C:membrane"/>
    <property type="evidence" value="ECO:0007669"/>
    <property type="project" value="UniProtKB-SubCell"/>
</dbReference>
<name>A0A2P6UZ71_9CHLO</name>
<dbReference type="Proteomes" id="UP000239649">
    <property type="component" value="Unassembled WGS sequence"/>
</dbReference>
<dbReference type="STRING" id="554055.A0A2P6UZ71"/>
<dbReference type="PROSITE" id="PS00154">
    <property type="entry name" value="ATPASE_E1_E2"/>
    <property type="match status" value="1"/>
</dbReference>
<dbReference type="InterPro" id="IPR018303">
    <property type="entry name" value="ATPase_P-typ_P_site"/>
</dbReference>
<dbReference type="Pfam" id="PF00689">
    <property type="entry name" value="Cation_ATPase_C"/>
    <property type="match status" value="1"/>
</dbReference>
<evidence type="ECO:0000256" key="3">
    <source>
        <dbReference type="ARBA" id="ARBA00022741"/>
    </source>
</evidence>
<dbReference type="InterPro" id="IPR059000">
    <property type="entry name" value="ATPase_P-type_domA"/>
</dbReference>
<feature type="transmembrane region" description="Helical" evidence="8">
    <location>
        <begin position="86"/>
        <end position="106"/>
    </location>
</feature>
<reference evidence="10 11" key="1">
    <citation type="journal article" date="2018" name="Plant J.">
        <title>Genome sequences of Chlorella sorokiniana UTEX 1602 and Micractinium conductrix SAG 241.80: implications to maltose excretion by a green alga.</title>
        <authorList>
            <person name="Arriola M.B."/>
            <person name="Velmurugan N."/>
            <person name="Zhang Y."/>
            <person name="Plunkett M.H."/>
            <person name="Hondzo H."/>
            <person name="Barney B.M."/>
        </authorList>
    </citation>
    <scope>NUCLEOTIDE SEQUENCE [LARGE SCALE GENOMIC DNA]</scope>
    <source>
        <strain evidence="10 11">SAG 241.80</strain>
    </source>
</reference>
<feature type="transmembrane region" description="Helical" evidence="8">
    <location>
        <begin position="971"/>
        <end position="994"/>
    </location>
</feature>
<evidence type="ECO:0000256" key="8">
    <source>
        <dbReference type="SAM" id="Phobius"/>
    </source>
</evidence>
<evidence type="ECO:0000256" key="2">
    <source>
        <dbReference type="ARBA" id="ARBA00022692"/>
    </source>
</evidence>
<gene>
    <name evidence="10" type="ORF">C2E20_9174</name>
</gene>
<feature type="domain" description="Cation-transporting P-type ATPase N-terminal" evidence="9">
    <location>
        <begin position="314"/>
        <end position="387"/>
    </location>
</feature>
<dbReference type="EMBL" id="LHPF02000098">
    <property type="protein sequence ID" value="PSC67133.1"/>
    <property type="molecule type" value="Genomic_DNA"/>
</dbReference>
<evidence type="ECO:0000256" key="7">
    <source>
        <dbReference type="SAM" id="MobiDB-lite"/>
    </source>
</evidence>
<dbReference type="SUPFAM" id="SSF81653">
    <property type="entry name" value="Calcium ATPase, transduction domain A"/>
    <property type="match status" value="1"/>
</dbReference>
<dbReference type="InterPro" id="IPR006068">
    <property type="entry name" value="ATPase_P-typ_cation-transptr_C"/>
</dbReference>
<evidence type="ECO:0000256" key="1">
    <source>
        <dbReference type="ARBA" id="ARBA00004141"/>
    </source>
</evidence>
<dbReference type="Pfam" id="PF00122">
    <property type="entry name" value="E1-E2_ATPase"/>
    <property type="match status" value="1"/>
</dbReference>
<dbReference type="Gene3D" id="3.40.50.1000">
    <property type="entry name" value="HAD superfamily/HAD-like"/>
    <property type="match status" value="2"/>
</dbReference>
<dbReference type="Pfam" id="PF00690">
    <property type="entry name" value="Cation_ATPase_N"/>
    <property type="match status" value="1"/>
</dbReference>
<feature type="transmembrane region" description="Helical" evidence="8">
    <location>
        <begin position="231"/>
        <end position="251"/>
    </location>
</feature>
<organism evidence="10 11">
    <name type="scientific">Micractinium conductrix</name>
    <dbReference type="NCBI Taxonomy" id="554055"/>
    <lineage>
        <taxon>Eukaryota</taxon>
        <taxon>Viridiplantae</taxon>
        <taxon>Chlorophyta</taxon>
        <taxon>core chlorophytes</taxon>
        <taxon>Trebouxiophyceae</taxon>
        <taxon>Chlorellales</taxon>
        <taxon>Chlorellaceae</taxon>
        <taxon>Chlorella clade</taxon>
        <taxon>Micractinium</taxon>
    </lineage>
</organism>
<evidence type="ECO:0000256" key="5">
    <source>
        <dbReference type="ARBA" id="ARBA00022989"/>
    </source>
</evidence>
<keyword evidence="2 8" id="KW-0812">Transmembrane</keyword>
<feature type="transmembrane region" description="Helical" evidence="8">
    <location>
        <begin position="1006"/>
        <end position="1024"/>
    </location>
</feature>
<keyword evidence="11" id="KW-1185">Reference proteome</keyword>
<keyword evidence="6 8" id="KW-0472">Membrane</keyword>
<dbReference type="InterPro" id="IPR023214">
    <property type="entry name" value="HAD_sf"/>
</dbReference>
<comment type="subcellular location">
    <subcellularLocation>
        <location evidence="1">Membrane</location>
        <topology evidence="1">Multi-pass membrane protein</topology>
    </subcellularLocation>
</comment>
<dbReference type="InterPro" id="IPR036412">
    <property type="entry name" value="HAD-like_sf"/>
</dbReference>
<feature type="compositionally biased region" description="Low complexity" evidence="7">
    <location>
        <begin position="723"/>
        <end position="751"/>
    </location>
</feature>
<dbReference type="Gene3D" id="1.20.1110.10">
    <property type="entry name" value="Calcium-transporting ATPase, transmembrane domain"/>
    <property type="match status" value="3"/>
</dbReference>
<dbReference type="Gene3D" id="3.40.1110.10">
    <property type="entry name" value="Calcium-transporting ATPase, cytoplasmic domain N"/>
    <property type="match status" value="2"/>
</dbReference>
<feature type="transmembrane region" description="Helical" evidence="8">
    <location>
        <begin position="560"/>
        <end position="581"/>
    </location>
</feature>
<feature type="transmembrane region" description="Helical" evidence="8">
    <location>
        <begin position="1102"/>
        <end position="1121"/>
    </location>
</feature>
<keyword evidence="4" id="KW-0067">ATP-binding</keyword>
<dbReference type="SUPFAM" id="SSF81665">
    <property type="entry name" value="Calcium ATPase, transmembrane domain M"/>
    <property type="match status" value="1"/>
</dbReference>
<feature type="transmembrane region" description="Helical" evidence="8">
    <location>
        <begin position="46"/>
        <end position="66"/>
    </location>
</feature>
<dbReference type="InterPro" id="IPR004853">
    <property type="entry name" value="Sugar_P_trans_dom"/>
</dbReference>
<dbReference type="InterPro" id="IPR023298">
    <property type="entry name" value="ATPase_P-typ_TM_dom_sf"/>
</dbReference>
<dbReference type="OrthoDB" id="158672at2759"/>
<keyword evidence="3" id="KW-0547">Nucleotide-binding</keyword>
<feature type="transmembrane region" description="Helical" evidence="8">
    <location>
        <begin position="138"/>
        <end position="155"/>
    </location>
</feature>
<feature type="transmembrane region" description="Helical" evidence="8">
    <location>
        <begin position="1036"/>
        <end position="1057"/>
    </location>
</feature>
<dbReference type="AlphaFoldDB" id="A0A2P6UZ71"/>
<feature type="region of interest" description="Disordered" evidence="7">
    <location>
        <begin position="707"/>
        <end position="764"/>
    </location>
</feature>
<evidence type="ECO:0000256" key="6">
    <source>
        <dbReference type="ARBA" id="ARBA00023136"/>
    </source>
</evidence>
<protein>
    <submittedName>
        <fullName evidence="10">Magnesium-translocating P-type ATPase</fullName>
    </submittedName>
</protein>
<dbReference type="Gene3D" id="2.70.150.10">
    <property type="entry name" value="Calcium-transporting ATPase, cytoplasmic transduction domain A"/>
    <property type="match status" value="1"/>
</dbReference>
<feature type="transmembrane region" description="Helical" evidence="8">
    <location>
        <begin position="362"/>
        <end position="382"/>
    </location>
</feature>
<accession>A0A2P6UZ71</accession>
<evidence type="ECO:0000313" key="11">
    <source>
        <dbReference type="Proteomes" id="UP000239649"/>
    </source>
</evidence>
<dbReference type="PRINTS" id="PR00119">
    <property type="entry name" value="CATATPASE"/>
</dbReference>
<feature type="transmembrane region" description="Helical" evidence="8">
    <location>
        <begin position="388"/>
        <end position="407"/>
    </location>
</feature>
<feature type="transmembrane region" description="Helical" evidence="8">
    <location>
        <begin position="285"/>
        <end position="303"/>
    </location>
</feature>
<dbReference type="InterPro" id="IPR008250">
    <property type="entry name" value="ATPase_P-typ_transduc_dom_A_sf"/>
</dbReference>
<feature type="transmembrane region" description="Helical" evidence="8">
    <location>
        <begin position="112"/>
        <end position="131"/>
    </location>
</feature>
<feature type="transmembrane region" description="Helical" evidence="8">
    <location>
        <begin position="1072"/>
        <end position="1090"/>
    </location>
</feature>
<dbReference type="Pfam" id="PF03151">
    <property type="entry name" value="TPT"/>
    <property type="match status" value="1"/>
</dbReference>
<sequence length="1126" mass="119295">MTEGGHNESLVKKVVMAYTYVAIWIGLSGLVIMYNKYLLAYHGFPYPITLTMWHMFFCAALAIGLVKSGRVQAISMDRETYTKAIVPIGACYAITLWVGNAAYLYLSVSFIQMLKALMPAAVFGVGVMFGTEKYNNNTMINMFLVTVGVAIASYGELNFNLTGVLFQLSSIFSESIRLVMVQILLQSRGLKLNPVTTLYFVAPCCFCFLLIPFFFLEAGKIAADPNLDLNPLIFISNATAAFGLNMAVFLLIGKTSALTMNIAGVVKDWLLIGLSVWMFKSAVSGLNLFGYFIAFLAVCWYNYRKLQAMQAAAAPLQPPPCASVRALRSSAEGLTEAEAAARLRNHGLNAVAATGPPAWYRVLWSAFAHPFNAILLLLAGTAVPTQDAATAVIMLTMVSASTALRFWQELKSTVAAARLMAMVHTRATVVRRDARTGLPAEQVIDQRAVVPGDCVRLFAGEMMPGDVRILRSRDLYVGEAALTGESLPVEKAAAAAPPATPGAPPPPALLECRNLGFMGTHVVSGTGLGVVVATGGQTYLSTVADALSQRKPPNAFERGVLRVSYLLIAFMVCMVPLVMLLNGLRTGDWGQRTIVKRLDAVQNLGAMDILCADKTGTLTRDEVVLTRWLDWRGEENAGALRWASLNARFQTGNRNLLDAAILQSGEGGGCRAQLLQLGARLNADGLRVLAVAVKELPTAVAALEAASAGDGGSVDDAPGVRWSGSSLTPSTDDSSSSRGSAHVTPGGSPAAPGTPPPAHDAAAAAVAAAAPGAAPGGAAAGSDGPSYGPAVEAGAVFVGFLAFLDPPKPDAARAVLELADKSVRLKVLTGDSVEVACKVCAEVGLPVACVATGPELAQLGAAEFVAAVQRATVLGRLTPPQKARVVTALKGAGHTGNSIKYIKLAASSNFGNVFSVLIASALLPFAPMRPIQLLTQNLLYDLSQTAIPFDTMDASYLGLPRQWSAADIGRFMLAIGPISSIWDVATFAVLWFAYGANSPERQALFQSGWFAVGICTQTLIVHAIRTERLPFIEEVAAPPLAWATLIISAIGLALPATRVGAVERMTPLPPSFYAWVAAVLLAYMLCVQLAKRVYIRAFCSWLGMALFVFIGTGAAMMFSSIKSKDY</sequence>
<feature type="transmembrane region" description="Helical" evidence="8">
    <location>
        <begin position="197"/>
        <end position="216"/>
    </location>
</feature>
<comment type="caution">
    <text evidence="10">The sequence shown here is derived from an EMBL/GenBank/DDBJ whole genome shotgun (WGS) entry which is preliminary data.</text>
</comment>
<dbReference type="GO" id="GO:0005524">
    <property type="term" value="F:ATP binding"/>
    <property type="evidence" value="ECO:0007669"/>
    <property type="project" value="UniProtKB-KW"/>
</dbReference>
<feature type="non-terminal residue" evidence="10">
    <location>
        <position position="1126"/>
    </location>
</feature>
<proteinExistence type="predicted"/>
<dbReference type="SUPFAM" id="SSF56784">
    <property type="entry name" value="HAD-like"/>
    <property type="match status" value="1"/>
</dbReference>
<dbReference type="InterPro" id="IPR004014">
    <property type="entry name" value="ATPase_P-typ_cation-transptr_N"/>
</dbReference>
<keyword evidence="5 8" id="KW-1133">Transmembrane helix</keyword>
<evidence type="ECO:0000256" key="4">
    <source>
        <dbReference type="ARBA" id="ARBA00022840"/>
    </source>
</evidence>
<dbReference type="PANTHER" id="PTHR42861">
    <property type="entry name" value="CALCIUM-TRANSPORTING ATPASE"/>
    <property type="match status" value="1"/>
</dbReference>
<dbReference type="SMART" id="SM00831">
    <property type="entry name" value="Cation_ATPase_N"/>
    <property type="match status" value="1"/>
</dbReference>
<evidence type="ECO:0000313" key="10">
    <source>
        <dbReference type="EMBL" id="PSC67133.1"/>
    </source>
</evidence>
<dbReference type="InterPro" id="IPR023299">
    <property type="entry name" value="ATPase_P-typ_cyto_dom_N"/>
</dbReference>
<evidence type="ECO:0000259" key="9">
    <source>
        <dbReference type="SMART" id="SM00831"/>
    </source>
</evidence>
<feature type="transmembrane region" description="Helical" evidence="8">
    <location>
        <begin position="15"/>
        <end position="34"/>
    </location>
</feature>